<dbReference type="AlphaFoldDB" id="A0A068RRR6"/>
<dbReference type="Pfam" id="PF00349">
    <property type="entry name" value="Hexokinase_1"/>
    <property type="match status" value="1"/>
</dbReference>
<accession>A0A068RRR6</accession>
<keyword evidence="1" id="KW-0067">ATP-binding</keyword>
<proteinExistence type="inferred from homology"/>
<dbReference type="GO" id="GO:0008865">
    <property type="term" value="F:fructokinase activity"/>
    <property type="evidence" value="ECO:0007669"/>
    <property type="project" value="TreeGrafter"/>
</dbReference>
<dbReference type="EC" id="2.7.1.-" evidence="1"/>
<comment type="caution">
    <text evidence="3">The sequence shown here is derived from an EMBL/GenBank/DDBJ whole genome shotgun (WGS) entry which is preliminary data.</text>
</comment>
<keyword evidence="1" id="KW-0547">Nucleotide-binding</keyword>
<dbReference type="GO" id="GO:0005739">
    <property type="term" value="C:mitochondrion"/>
    <property type="evidence" value="ECO:0007669"/>
    <property type="project" value="TreeGrafter"/>
</dbReference>
<dbReference type="GO" id="GO:0005829">
    <property type="term" value="C:cytosol"/>
    <property type="evidence" value="ECO:0007669"/>
    <property type="project" value="TreeGrafter"/>
</dbReference>
<keyword evidence="1" id="KW-0808">Transferase</keyword>
<dbReference type="OrthoDB" id="419537at2759"/>
<dbReference type="Proteomes" id="UP000027586">
    <property type="component" value="Unassembled WGS sequence"/>
</dbReference>
<name>A0A068RRR6_9FUNG</name>
<dbReference type="GO" id="GO:0005536">
    <property type="term" value="F:D-glucose binding"/>
    <property type="evidence" value="ECO:0007669"/>
    <property type="project" value="InterPro"/>
</dbReference>
<dbReference type="GO" id="GO:0006013">
    <property type="term" value="P:mannose metabolic process"/>
    <property type="evidence" value="ECO:0007669"/>
    <property type="project" value="TreeGrafter"/>
</dbReference>
<evidence type="ECO:0000313" key="3">
    <source>
        <dbReference type="EMBL" id="CDH51636.1"/>
    </source>
</evidence>
<dbReference type="GO" id="GO:0004340">
    <property type="term" value="F:glucokinase activity"/>
    <property type="evidence" value="ECO:0007669"/>
    <property type="project" value="TreeGrafter"/>
</dbReference>
<dbReference type="GO" id="GO:0005524">
    <property type="term" value="F:ATP binding"/>
    <property type="evidence" value="ECO:0007669"/>
    <property type="project" value="UniProtKB-UniRule"/>
</dbReference>
<dbReference type="InterPro" id="IPR043129">
    <property type="entry name" value="ATPase_NBD"/>
</dbReference>
<comment type="similarity">
    <text evidence="1">Belongs to the hexokinase family.</text>
</comment>
<dbReference type="GO" id="GO:0006006">
    <property type="term" value="P:glucose metabolic process"/>
    <property type="evidence" value="ECO:0007669"/>
    <property type="project" value="TreeGrafter"/>
</dbReference>
<evidence type="ECO:0000313" key="4">
    <source>
        <dbReference type="Proteomes" id="UP000027586"/>
    </source>
</evidence>
<dbReference type="InterPro" id="IPR001312">
    <property type="entry name" value="Hexokinase"/>
</dbReference>
<dbReference type="GO" id="GO:0019158">
    <property type="term" value="F:mannokinase activity"/>
    <property type="evidence" value="ECO:0007669"/>
    <property type="project" value="TreeGrafter"/>
</dbReference>
<dbReference type="PRINTS" id="PR00475">
    <property type="entry name" value="HEXOKINASE"/>
</dbReference>
<protein>
    <recommendedName>
        <fullName evidence="1">Phosphotransferase</fullName>
        <ecNumber evidence="1">2.7.1.-</ecNumber>
    </recommendedName>
</protein>
<reference evidence="3" key="1">
    <citation type="submission" date="2013-08" db="EMBL/GenBank/DDBJ databases">
        <title>Gene expansion shapes genome architecture in the human pathogen Lichtheimia corymbifera: an evolutionary genomics analysis in the ancient terrestrial Mucorales (Mucoromycotina).</title>
        <authorList>
            <person name="Schwartze V.U."/>
            <person name="Winter S."/>
            <person name="Shelest E."/>
            <person name="Marcet-Houben M."/>
            <person name="Horn F."/>
            <person name="Wehner S."/>
            <person name="Hoffmann K."/>
            <person name="Riege K."/>
            <person name="Sammeth M."/>
            <person name="Nowrousian M."/>
            <person name="Valiante V."/>
            <person name="Linde J."/>
            <person name="Jacobsen I.D."/>
            <person name="Marz M."/>
            <person name="Brakhage A.A."/>
            <person name="Gabaldon T."/>
            <person name="Bocker S."/>
            <person name="Voigt K."/>
        </authorList>
    </citation>
    <scope>NUCLEOTIDE SEQUENCE [LARGE SCALE GENOMIC DNA]</scope>
    <source>
        <strain evidence="3">FSU 9682</strain>
    </source>
</reference>
<dbReference type="GO" id="GO:0001678">
    <property type="term" value="P:intracellular glucose homeostasis"/>
    <property type="evidence" value="ECO:0007669"/>
    <property type="project" value="InterPro"/>
</dbReference>
<dbReference type="STRING" id="1263082.A0A068RRR6"/>
<keyword evidence="1" id="KW-0324">Glycolysis</keyword>
<dbReference type="GO" id="GO:0006096">
    <property type="term" value="P:glycolytic process"/>
    <property type="evidence" value="ECO:0007669"/>
    <property type="project" value="UniProtKB-KW"/>
</dbReference>
<dbReference type="VEuPathDB" id="FungiDB:LCOR_03213.1"/>
<gene>
    <name evidence="3" type="ORF">LCOR_03213.1</name>
</gene>
<keyword evidence="4" id="KW-1185">Reference proteome</keyword>
<evidence type="ECO:0000259" key="2">
    <source>
        <dbReference type="Pfam" id="PF00349"/>
    </source>
</evidence>
<dbReference type="EMBL" id="CBTN010000010">
    <property type="protein sequence ID" value="CDH51636.1"/>
    <property type="molecule type" value="Genomic_DNA"/>
</dbReference>
<sequence length="148" mass="16022">MTMTTAPLASIASGFHITDDQYKAIVEGFKAECNVGLNTPLASSDQPTIMIPSYVTRMPKGDETGTFLSLDLGGSNLRVSAVELLGQGQVKVAEVKRIVTDELRTGAIDSFFDWMADAVHELLLQQHMTELSATEPLAMGVCWSFPVE</sequence>
<dbReference type="InterPro" id="IPR022672">
    <property type="entry name" value="Hexokinase_N"/>
</dbReference>
<dbReference type="Gene3D" id="3.30.420.40">
    <property type="match status" value="1"/>
</dbReference>
<keyword evidence="1" id="KW-0418">Kinase</keyword>
<evidence type="ECO:0000256" key="1">
    <source>
        <dbReference type="RuleBase" id="RU362007"/>
    </source>
</evidence>
<dbReference type="PROSITE" id="PS51748">
    <property type="entry name" value="HEXOKINASE_2"/>
    <property type="match status" value="1"/>
</dbReference>
<dbReference type="PANTHER" id="PTHR19443:SF24">
    <property type="entry name" value="PHOSPHOTRANSFERASE"/>
    <property type="match status" value="1"/>
</dbReference>
<dbReference type="PANTHER" id="PTHR19443">
    <property type="entry name" value="HEXOKINASE"/>
    <property type="match status" value="1"/>
</dbReference>
<organism evidence="3 4">
    <name type="scientific">Lichtheimia corymbifera JMRC:FSU:9682</name>
    <dbReference type="NCBI Taxonomy" id="1263082"/>
    <lineage>
        <taxon>Eukaryota</taxon>
        <taxon>Fungi</taxon>
        <taxon>Fungi incertae sedis</taxon>
        <taxon>Mucoromycota</taxon>
        <taxon>Mucoromycotina</taxon>
        <taxon>Mucoromycetes</taxon>
        <taxon>Mucorales</taxon>
        <taxon>Lichtheimiaceae</taxon>
        <taxon>Lichtheimia</taxon>
    </lineage>
</organism>
<dbReference type="SUPFAM" id="SSF53067">
    <property type="entry name" value="Actin-like ATPase domain"/>
    <property type="match status" value="1"/>
</dbReference>
<feature type="domain" description="Hexokinase N-terminal" evidence="2">
    <location>
        <begin position="9"/>
        <end position="148"/>
    </location>
</feature>